<organism evidence="2 3">
    <name type="scientific">Chelonia mydas</name>
    <name type="common">Green sea-turtle</name>
    <name type="synonym">Chelonia agassizi</name>
    <dbReference type="NCBI Taxonomy" id="8469"/>
    <lineage>
        <taxon>Eukaryota</taxon>
        <taxon>Metazoa</taxon>
        <taxon>Chordata</taxon>
        <taxon>Craniata</taxon>
        <taxon>Vertebrata</taxon>
        <taxon>Euteleostomi</taxon>
        <taxon>Archelosauria</taxon>
        <taxon>Testudinata</taxon>
        <taxon>Testudines</taxon>
        <taxon>Cryptodira</taxon>
        <taxon>Durocryptodira</taxon>
        <taxon>Americhelydia</taxon>
        <taxon>Chelonioidea</taxon>
        <taxon>Cheloniidae</taxon>
        <taxon>Chelonia</taxon>
    </lineage>
</organism>
<gene>
    <name evidence="2" type="ORF">UY3_05761</name>
</gene>
<sequence length="162" mass="18627">MYEEFKQLALEDGKEGYRYYSYGLEKKFRPDIFKDFQEETIKDYEAGQLYGLEKFWAYLKYSKAKNLDIDRKLQEYLSKFKRLEDFRVDPPMGEEGGHKRFPSTLGGDGRKRYPSQSSSKPVSHSPSSQAHASSSQPVREDAKNLSHHALATAAVESQTLGK</sequence>
<dbReference type="GO" id="GO:0000339">
    <property type="term" value="F:RNA cap binding"/>
    <property type="evidence" value="ECO:0007669"/>
    <property type="project" value="InterPro"/>
</dbReference>
<evidence type="ECO:0000313" key="2">
    <source>
        <dbReference type="EMBL" id="EMP37057.1"/>
    </source>
</evidence>
<feature type="compositionally biased region" description="Low complexity" evidence="1">
    <location>
        <begin position="114"/>
        <end position="137"/>
    </location>
</feature>
<evidence type="ECO:0000256" key="1">
    <source>
        <dbReference type="SAM" id="MobiDB-lite"/>
    </source>
</evidence>
<name>M7C8Y4_CHEMY</name>
<dbReference type="STRING" id="8469.M7C8Y4"/>
<dbReference type="GO" id="GO:0048255">
    <property type="term" value="P:mRNA stabilization"/>
    <property type="evidence" value="ECO:0007669"/>
    <property type="project" value="InterPro"/>
</dbReference>
<reference evidence="3" key="1">
    <citation type="journal article" date="2013" name="Nat. Genet.">
        <title>The draft genomes of soft-shell turtle and green sea turtle yield insights into the development and evolution of the turtle-specific body plan.</title>
        <authorList>
            <person name="Wang Z."/>
            <person name="Pascual-Anaya J."/>
            <person name="Zadissa A."/>
            <person name="Li W."/>
            <person name="Niimura Y."/>
            <person name="Huang Z."/>
            <person name="Li C."/>
            <person name="White S."/>
            <person name="Xiong Z."/>
            <person name="Fang D."/>
            <person name="Wang B."/>
            <person name="Ming Y."/>
            <person name="Chen Y."/>
            <person name="Zheng Y."/>
            <person name="Kuraku S."/>
            <person name="Pignatelli M."/>
            <person name="Herrero J."/>
            <person name="Beal K."/>
            <person name="Nozawa M."/>
            <person name="Li Q."/>
            <person name="Wang J."/>
            <person name="Zhang H."/>
            <person name="Yu L."/>
            <person name="Shigenobu S."/>
            <person name="Wang J."/>
            <person name="Liu J."/>
            <person name="Flicek P."/>
            <person name="Searle S."/>
            <person name="Wang J."/>
            <person name="Kuratani S."/>
            <person name="Yin Y."/>
            <person name="Aken B."/>
            <person name="Zhang G."/>
            <person name="Irie N."/>
        </authorList>
    </citation>
    <scope>NUCLEOTIDE SEQUENCE [LARGE SCALE GENOMIC DNA]</scope>
</reference>
<dbReference type="InterPro" id="IPR006607">
    <property type="entry name" value="DM15"/>
</dbReference>
<protein>
    <submittedName>
        <fullName evidence="2">La-related protein 1</fullName>
    </submittedName>
</protein>
<dbReference type="eggNOG" id="KOG2590">
    <property type="taxonomic scope" value="Eukaryota"/>
</dbReference>
<feature type="region of interest" description="Disordered" evidence="1">
    <location>
        <begin position="87"/>
        <end position="162"/>
    </location>
</feature>
<dbReference type="AlphaFoldDB" id="M7C8Y4"/>
<dbReference type="SMART" id="SM00684">
    <property type="entry name" value="DM15"/>
    <property type="match status" value="2"/>
</dbReference>
<keyword evidence="3" id="KW-1185">Reference proteome</keyword>
<dbReference type="EMBL" id="KB523139">
    <property type="protein sequence ID" value="EMP37057.1"/>
    <property type="molecule type" value="Genomic_DNA"/>
</dbReference>
<accession>M7C8Y4</accession>
<evidence type="ECO:0000313" key="3">
    <source>
        <dbReference type="Proteomes" id="UP000031443"/>
    </source>
</evidence>
<dbReference type="Pfam" id="PF21071">
    <property type="entry name" value="LARP1_HEAT"/>
    <property type="match status" value="1"/>
</dbReference>
<dbReference type="Proteomes" id="UP000031443">
    <property type="component" value="Unassembled WGS sequence"/>
</dbReference>
<proteinExistence type="predicted"/>